<sequence length="551" mass="62651">MLFTRGIQKAKTTDGMNLSLSSLYTDDNILQNIHKLIHECTDVTMQYDLRQEKLNKEVRNVPSSPHLLSSPHSPGRALTRKTLEYEPVRHLEILPTDTLDAMSQCYISTKSNEIQCTVSTTFSYVQTEEHYPSRTITHKEQDKESVNQNSADGPAAALFATKLDACTHALAKKTEKYAQLKERFAEARKLNEELVREYTAAEQRALEYKKEVEILGQYKAGVEQKLLPSLKEVQCTNDVLTDNLRTAIQDKERLMLEVEQKDILMVRLQEDLQRAHEQITKIMQMHPQIVLAEKATCSSEDNMLCTNTRGIVTDLDASNSYISPKKELLSKATAMDDLYDYVSADERTKGNQTRQRKLRDCDQQYDLQDTVGLICPPLTIRSKDMCSQTAPIILTAEEEAVRKNGGSVECDKCIKLNQRIVDLEARAGSLLRDLKLTEEERDKADCELVALEKKCAERKARYAALDKELKSLKESLKEQQDRVRVSDEALEKCKADANRLTGELNIRDAELLKLAEACTALENERDNALKAQTATQYKLDSLKRLIQEIKE</sequence>
<dbReference type="VEuPathDB" id="GiardiaDB:QR46_1941"/>
<evidence type="ECO:0000313" key="2">
    <source>
        <dbReference type="EMBL" id="KWX14061.1"/>
    </source>
</evidence>
<dbReference type="AlphaFoldDB" id="A0A132NVG6"/>
<feature type="coiled-coil region" evidence="1">
    <location>
        <begin position="163"/>
        <end position="211"/>
    </location>
</feature>
<gene>
    <name evidence="2" type="ORF">QR46_1941</name>
</gene>
<protein>
    <submittedName>
        <fullName evidence="2">Uncharacterized protein</fullName>
    </submittedName>
</protein>
<evidence type="ECO:0000256" key="1">
    <source>
        <dbReference type="SAM" id="Coils"/>
    </source>
</evidence>
<reference evidence="2 3" key="1">
    <citation type="journal article" date="2015" name="Mol. Biochem. Parasitol.">
        <title>Identification of polymorphic genes for use in assemblage B genotyping assays through comparative genomics of multiple assemblage B Giardia duodenalis isolates.</title>
        <authorList>
            <person name="Wielinga C."/>
            <person name="Thompson R.C."/>
            <person name="Monis P."/>
            <person name="Ryan U."/>
        </authorList>
    </citation>
    <scope>NUCLEOTIDE SEQUENCE [LARGE SCALE GENOMIC DNA]</scope>
    <source>
        <strain evidence="2 3">BAH15c1</strain>
    </source>
</reference>
<comment type="caution">
    <text evidence="2">The sequence shown here is derived from an EMBL/GenBank/DDBJ whole genome shotgun (WGS) entry which is preliminary data.</text>
</comment>
<keyword evidence="1" id="KW-0175">Coiled coil</keyword>
<accession>A0A132NVG6</accession>
<dbReference type="OrthoDB" id="10254070at2759"/>
<organism evidence="2 3">
    <name type="scientific">Giardia duodenalis assemblage B</name>
    <dbReference type="NCBI Taxonomy" id="1394984"/>
    <lineage>
        <taxon>Eukaryota</taxon>
        <taxon>Metamonada</taxon>
        <taxon>Diplomonadida</taxon>
        <taxon>Hexamitidae</taxon>
        <taxon>Giardiinae</taxon>
        <taxon>Giardia</taxon>
    </lineage>
</organism>
<proteinExistence type="predicted"/>
<name>A0A132NVG6_GIAIN</name>
<evidence type="ECO:0000313" key="3">
    <source>
        <dbReference type="Proteomes" id="UP000070089"/>
    </source>
</evidence>
<feature type="coiled-coil region" evidence="1">
    <location>
        <begin position="241"/>
        <end position="285"/>
    </location>
</feature>
<feature type="coiled-coil region" evidence="1">
    <location>
        <begin position="420"/>
        <end position="531"/>
    </location>
</feature>
<dbReference type="EMBL" id="JXTI01000045">
    <property type="protein sequence ID" value="KWX14061.1"/>
    <property type="molecule type" value="Genomic_DNA"/>
</dbReference>
<dbReference type="Proteomes" id="UP000070089">
    <property type="component" value="Unassembled WGS sequence"/>
</dbReference>